<dbReference type="EMBL" id="JAHZUY010000007">
    <property type="protein sequence ID" value="MBW8268884.1"/>
    <property type="molecule type" value="Genomic_DNA"/>
</dbReference>
<feature type="compositionally biased region" description="Pro residues" evidence="1">
    <location>
        <begin position="380"/>
        <end position="395"/>
    </location>
</feature>
<dbReference type="RefSeq" id="WP_220116382.1">
    <property type="nucleotide sequence ID" value="NZ_JAHZUY010000007.1"/>
</dbReference>
<sequence>MRRPSGQAWRWAWRLLAAAFAVAILGGLGLGALAWRLAEGPMALPFLARAIERRVNAEGRPARLEVGTAYVAWEGWRAGHLSPLEFLLEDVRLVEPESGELRAALPAAAVSLSLPWLLRGRIAPRVIELRRPVLRLIRAGDGAFRLDLGAEGEAPAPLSPDQGEAPPALPADREGEARESGAYLARLLAELMQPPSQATPLSALERVEVDGGLLLVVDRQLGQVWWLQEPDLVLRRQPQGGVVGAGAATLRLGAEWVPIRLTGRASGTPPRVEFGLHLPAVRPGALARAAPGLAPLGLLDATVEASLDVTLDGRDGRPESARAALRAGAGAIDLGEGRRVAIAGLEARAVATPGAVRIEQATLRLAPPPAAEEEVSASPAPAPPQARQRPAPPAAGRPSLPAAPRSGPVITAAAEAHRAGEGDGATWRGAVTLAVDAVRFADLATYWPEGIARGARAWMVRNITAGTVRDGRFRIAGEVTPGAPGGGLAVTALAGTAEATDATVHWLRPIPPVEGAAARAEFGLSEIVVHVRGGRQQGTRLEARESVLRFAGFDSGPGTADLEFHLAGPVQDLWAVLRHPRLRLLDRRRIEIQDPSGALEGRLSLAFPLLDDLPVEDLRLRAEARLNEVRVPKVLLGQDLVRGALDLRVDNDGLRATGTGQFVETPVRVGVEMDFRPGRPDQVISRETVSAARVAPRALAALGADLGDVLTGGTIAIEARNETRRSGLGRATVRADLREAALALDPLGWSKPAGRDGLAEAELRLRNGALQAVENARLEAGDLAVRARVAAFRDGRPERIELLESRIGASRFSGTALPPPAREGGGGEWRLALEGPVLDLRRAFAARLPDRPSPPPDAQGTPALTIAARFERVLLGEQRQLLALAAEAQLDSRGVLRAAQARARTAETSSGGAVAFSLVPQADGRRQLTLTAEDAGALLRAVDLIGSIQGGTLQVEGTYEHARPGATLTGMADMSDFVVRDAPAIGKLLQALSVYGLLEALRGPGLGFARLVAPFSLSPQALEVHDGARAFSASLGVTMRGRIDRRRGLVDMEGTIVPVYVFNQLLGNIPLLGRLFSPETGGGLFATAFRVQGPLNDPQVTVNPLSTLTPGVLRNLFRLDQAGRP</sequence>
<feature type="region of interest" description="Disordered" evidence="1">
    <location>
        <begin position="151"/>
        <end position="175"/>
    </location>
</feature>
<dbReference type="Proteomes" id="UP001519924">
    <property type="component" value="Unassembled WGS sequence"/>
</dbReference>
<evidence type="ECO:0000313" key="2">
    <source>
        <dbReference type="EMBL" id="MBW8268884.1"/>
    </source>
</evidence>
<evidence type="ECO:0000313" key="3">
    <source>
        <dbReference type="Proteomes" id="UP001519924"/>
    </source>
</evidence>
<keyword evidence="3" id="KW-1185">Reference proteome</keyword>
<feature type="region of interest" description="Disordered" evidence="1">
    <location>
        <begin position="367"/>
        <end position="406"/>
    </location>
</feature>
<proteinExistence type="predicted"/>
<comment type="caution">
    <text evidence="2">The sequence shown here is derived from an EMBL/GenBank/DDBJ whole genome shotgun (WGS) entry which is preliminary data.</text>
</comment>
<feature type="compositionally biased region" description="Low complexity" evidence="1">
    <location>
        <begin position="396"/>
        <end position="405"/>
    </location>
</feature>
<accession>A0ABS7EZW3</accession>
<dbReference type="PANTHER" id="PTHR48125:SF10">
    <property type="entry name" value="OS12G0136300 PROTEIN"/>
    <property type="match status" value="1"/>
</dbReference>
<organism evidence="2 3">
    <name type="scientific">Caldovatus aquaticus</name>
    <dbReference type="NCBI Taxonomy" id="2865671"/>
    <lineage>
        <taxon>Bacteria</taxon>
        <taxon>Pseudomonadati</taxon>
        <taxon>Pseudomonadota</taxon>
        <taxon>Alphaproteobacteria</taxon>
        <taxon>Acetobacterales</taxon>
        <taxon>Roseomonadaceae</taxon>
        <taxon>Caldovatus</taxon>
    </lineage>
</organism>
<evidence type="ECO:0000256" key="1">
    <source>
        <dbReference type="SAM" id="MobiDB-lite"/>
    </source>
</evidence>
<reference evidence="2 3" key="1">
    <citation type="submission" date="2021-08" db="EMBL/GenBank/DDBJ databases">
        <title>Caldovatus sediminis gen. nov., sp. nov., a moderately thermophilic bacterium isolated from a hot spring.</title>
        <authorList>
            <person name="Hu C.-J."/>
            <person name="Li W.-J."/>
            <person name="Xian W.-D."/>
        </authorList>
    </citation>
    <scope>NUCLEOTIDE SEQUENCE [LARGE SCALE GENOMIC DNA]</scope>
    <source>
        <strain evidence="2 3">SYSU G05006</strain>
    </source>
</reference>
<name>A0ABS7EZW3_9PROT</name>
<gene>
    <name evidence="2" type="ORF">K1J50_05230</name>
</gene>
<dbReference type="PANTHER" id="PTHR48125">
    <property type="entry name" value="LP07818P1"/>
    <property type="match status" value="1"/>
</dbReference>
<protein>
    <submittedName>
        <fullName evidence="2">DUF3971 domain-containing protein</fullName>
    </submittedName>
</protein>